<name>A0A5J6FHB6_9ACTN</name>
<dbReference type="AlphaFoldDB" id="A0A5J6FHB6"/>
<proteinExistence type="predicted"/>
<protein>
    <submittedName>
        <fullName evidence="2">Uncharacterized protein</fullName>
    </submittedName>
</protein>
<dbReference type="OrthoDB" id="1551126at2"/>
<evidence type="ECO:0000313" key="2">
    <source>
        <dbReference type="EMBL" id="QEU75738.1"/>
    </source>
</evidence>
<sequence>MRTLLGVGLPGHQPLNPTENPDPSAVGSWVSEAGDLVTLHYFGLPPDLPAALDDGPTLRHTLTHWTARAGGGLVEASVKRLGELPALRQIVKVPLPQQPSGQVFIGSYTVPRAGCSAVVKIQAPERGMTGMREAVVMGKVGHEQYFRPHPYAPDVQGGLPFHVADHARWDAEFPDHPLSRVRRTLDALAAAVTVDPQFAALPPFPGPAQPLTP</sequence>
<dbReference type="EMBL" id="CP023702">
    <property type="protein sequence ID" value="QEU75738.1"/>
    <property type="molecule type" value="Genomic_DNA"/>
</dbReference>
<evidence type="ECO:0000256" key="1">
    <source>
        <dbReference type="SAM" id="MobiDB-lite"/>
    </source>
</evidence>
<gene>
    <name evidence="2" type="ORF">CP967_30510</name>
</gene>
<dbReference type="RefSeq" id="WP_150491047.1">
    <property type="nucleotide sequence ID" value="NZ_BMUV01000003.1"/>
</dbReference>
<keyword evidence="3" id="KW-1185">Reference proteome</keyword>
<accession>A0A5J6FHB6</accession>
<dbReference type="Proteomes" id="UP000326178">
    <property type="component" value="Chromosome"/>
</dbReference>
<organism evidence="2 3">
    <name type="scientific">Streptomyces nitrosporeus</name>
    <dbReference type="NCBI Taxonomy" id="28894"/>
    <lineage>
        <taxon>Bacteria</taxon>
        <taxon>Bacillati</taxon>
        <taxon>Actinomycetota</taxon>
        <taxon>Actinomycetes</taxon>
        <taxon>Kitasatosporales</taxon>
        <taxon>Streptomycetaceae</taxon>
        <taxon>Streptomyces</taxon>
    </lineage>
</organism>
<dbReference type="KEGG" id="snk:CP967_30510"/>
<reference evidence="2 3" key="1">
    <citation type="submission" date="2017-09" db="EMBL/GenBank/DDBJ databases">
        <authorList>
            <person name="Lee N."/>
            <person name="Cho B.-K."/>
        </authorList>
    </citation>
    <scope>NUCLEOTIDE SEQUENCE [LARGE SCALE GENOMIC DNA]</scope>
    <source>
        <strain evidence="2 3">ATCC 12769</strain>
    </source>
</reference>
<evidence type="ECO:0000313" key="3">
    <source>
        <dbReference type="Proteomes" id="UP000326178"/>
    </source>
</evidence>
<feature type="region of interest" description="Disordered" evidence="1">
    <location>
        <begin position="1"/>
        <end position="26"/>
    </location>
</feature>